<reference evidence="2" key="1">
    <citation type="journal article" date="2019" name="Int. J. Syst. Evol. Microbiol.">
        <title>The Global Catalogue of Microorganisms (GCM) 10K type strain sequencing project: providing services to taxonomists for standard genome sequencing and annotation.</title>
        <authorList>
            <consortium name="The Broad Institute Genomics Platform"/>
            <consortium name="The Broad Institute Genome Sequencing Center for Infectious Disease"/>
            <person name="Wu L."/>
            <person name="Ma J."/>
        </authorList>
    </citation>
    <scope>NUCLEOTIDE SEQUENCE [LARGE SCALE GENOMIC DNA]</scope>
    <source>
        <strain evidence="2">JCM 18200</strain>
    </source>
</reference>
<organism evidence="1 2">
    <name type="scientific">Olivibacter ginsenosidimutans</name>
    <dbReference type="NCBI Taxonomy" id="1176537"/>
    <lineage>
        <taxon>Bacteria</taxon>
        <taxon>Pseudomonadati</taxon>
        <taxon>Bacteroidota</taxon>
        <taxon>Sphingobacteriia</taxon>
        <taxon>Sphingobacteriales</taxon>
        <taxon>Sphingobacteriaceae</taxon>
        <taxon>Olivibacter</taxon>
    </lineage>
</organism>
<sequence length="108" mass="12224">MICSELETHALKPAKSIVVIVVYRRKTWLLKTAFVERKIFFADKILRCDFGSDSSSLSDQINATMANNTGVRKTIRHDATERMAKPKNGANTGVDRKIVKIKERIFAI</sequence>
<evidence type="ECO:0000313" key="1">
    <source>
        <dbReference type="EMBL" id="GAA4794549.1"/>
    </source>
</evidence>
<accession>A0ABP9BGC6</accession>
<protein>
    <submittedName>
        <fullName evidence="1">Uncharacterized protein</fullName>
    </submittedName>
</protein>
<dbReference type="EMBL" id="BAABIQ010000035">
    <property type="protein sequence ID" value="GAA4794549.1"/>
    <property type="molecule type" value="Genomic_DNA"/>
</dbReference>
<proteinExistence type="predicted"/>
<gene>
    <name evidence="1" type="ORF">GCM10023231_23680</name>
</gene>
<dbReference type="Proteomes" id="UP001501411">
    <property type="component" value="Unassembled WGS sequence"/>
</dbReference>
<comment type="caution">
    <text evidence="1">The sequence shown here is derived from an EMBL/GenBank/DDBJ whole genome shotgun (WGS) entry which is preliminary data.</text>
</comment>
<evidence type="ECO:0000313" key="2">
    <source>
        <dbReference type="Proteomes" id="UP001501411"/>
    </source>
</evidence>
<name>A0ABP9BGC6_9SPHI</name>
<keyword evidence="2" id="KW-1185">Reference proteome</keyword>